<keyword evidence="5" id="KW-0378">Hydrolase</keyword>
<dbReference type="EMBL" id="BKCJ010308691">
    <property type="protein sequence ID" value="GEZ67599.1"/>
    <property type="molecule type" value="Genomic_DNA"/>
</dbReference>
<comment type="caution">
    <text evidence="9">The sequence shown here is derived from an EMBL/GenBank/DDBJ whole genome shotgun (WGS) entry which is preliminary data.</text>
</comment>
<evidence type="ECO:0000256" key="1">
    <source>
        <dbReference type="ARBA" id="ARBA00022679"/>
    </source>
</evidence>
<keyword evidence="1" id="KW-0808">Transferase</keyword>
<feature type="region of interest" description="Disordered" evidence="7">
    <location>
        <begin position="140"/>
        <end position="162"/>
    </location>
</feature>
<dbReference type="Gene3D" id="3.10.10.10">
    <property type="entry name" value="HIV Type 1 Reverse Transcriptase, subunit A, domain 1"/>
    <property type="match status" value="1"/>
</dbReference>
<dbReference type="InterPro" id="IPR036397">
    <property type="entry name" value="RNaseH_sf"/>
</dbReference>
<feature type="compositionally biased region" description="Basic and acidic residues" evidence="7">
    <location>
        <begin position="142"/>
        <end position="161"/>
    </location>
</feature>
<proteinExistence type="predicted"/>
<evidence type="ECO:0000259" key="8">
    <source>
        <dbReference type="PROSITE" id="PS50879"/>
    </source>
</evidence>
<dbReference type="SUPFAM" id="SSF56672">
    <property type="entry name" value="DNA/RNA polymerases"/>
    <property type="match status" value="1"/>
</dbReference>
<feature type="non-terminal residue" evidence="9">
    <location>
        <position position="1"/>
    </location>
</feature>
<dbReference type="SUPFAM" id="SSF53098">
    <property type="entry name" value="Ribonuclease H-like"/>
    <property type="match status" value="1"/>
</dbReference>
<evidence type="ECO:0000256" key="2">
    <source>
        <dbReference type="ARBA" id="ARBA00022695"/>
    </source>
</evidence>
<keyword evidence="2" id="KW-0548">Nucleotidyltransferase</keyword>
<gene>
    <name evidence="9" type="ORF">Tci_539572</name>
</gene>
<dbReference type="PROSITE" id="PS50879">
    <property type="entry name" value="RNASE_H_1"/>
    <property type="match status" value="1"/>
</dbReference>
<dbReference type="GO" id="GO:0004523">
    <property type="term" value="F:RNA-DNA hybrid ribonuclease activity"/>
    <property type="evidence" value="ECO:0007669"/>
    <property type="project" value="InterPro"/>
</dbReference>
<evidence type="ECO:0000256" key="4">
    <source>
        <dbReference type="ARBA" id="ARBA00022759"/>
    </source>
</evidence>
<dbReference type="GO" id="GO:0003964">
    <property type="term" value="F:RNA-directed DNA polymerase activity"/>
    <property type="evidence" value="ECO:0007669"/>
    <property type="project" value="UniProtKB-KW"/>
</dbReference>
<dbReference type="CDD" id="cd09279">
    <property type="entry name" value="RNase_HI_like"/>
    <property type="match status" value="1"/>
</dbReference>
<name>A0A699ILP4_TANCI</name>
<sequence length="571" mass="65157">SVTPFARWIEDYPLPDGLKMPSHVGSYDGKGDLDNFLHRFEGAIRMQKGLMPVACHMFTYTLKDSARIWWNSQKAVFTASNREKARVSELSPLGITSKGQGNPPRTTAWDRKLETGSPLTGDLITDCSPAYLKVQERFSPQKRNERAKTFDSQRGEKKEKSTIPAEASILMINQEEACTRNKISKIPTFEGMEITFPPVTKGSNSSALKAVHQKWVASPVMVKKSNEGWRMCVDFTDINKACPKDCYPLPDIDWKVESLSGFRLKKMSLLLSKDALRFKKRKSNVSKTSRQASTENLSAALFARRKEGQVPIYFISRVLQGAELNYPALEKLRLALVHIARRGNNNKETQEDFLIEAPLEDNMEKVGRRMDTKLEETKPRYEWKLYTDGVSSSDGSSTGLMLIDPEGKEYTYALCFEFKTTNNEAEYEALLAGLRIAQEIEIVKLAILVDFQLLVNQIKGIYASKQPAIREYLQRTKETLRSFKSYTIEHIRRNQNKKVDALSKLALMTFEHLTKEVLVKVLTRRSIEKKKVLQVETKEEKSWMTSIHEYFLSGLLPEDSKDSKKIRIKAP</sequence>
<evidence type="ECO:0000313" key="9">
    <source>
        <dbReference type="EMBL" id="GEZ67599.1"/>
    </source>
</evidence>
<dbReference type="Pfam" id="PF13456">
    <property type="entry name" value="RVT_3"/>
    <property type="match status" value="1"/>
</dbReference>
<evidence type="ECO:0000256" key="6">
    <source>
        <dbReference type="ARBA" id="ARBA00022918"/>
    </source>
</evidence>
<accession>A0A699ILP4</accession>
<dbReference type="InterPro" id="IPR012337">
    <property type="entry name" value="RNaseH-like_sf"/>
</dbReference>
<keyword evidence="4" id="KW-0255">Endonuclease</keyword>
<protein>
    <submittedName>
        <fullName evidence="9">Reverse transcriptase domain-containing protein</fullName>
    </submittedName>
</protein>
<dbReference type="PANTHER" id="PTHR48475">
    <property type="entry name" value="RIBONUCLEASE H"/>
    <property type="match status" value="1"/>
</dbReference>
<feature type="domain" description="RNase H type-1" evidence="8">
    <location>
        <begin position="379"/>
        <end position="508"/>
    </location>
</feature>
<organism evidence="9">
    <name type="scientific">Tanacetum cinerariifolium</name>
    <name type="common">Dalmatian daisy</name>
    <name type="synonym">Chrysanthemum cinerariifolium</name>
    <dbReference type="NCBI Taxonomy" id="118510"/>
    <lineage>
        <taxon>Eukaryota</taxon>
        <taxon>Viridiplantae</taxon>
        <taxon>Streptophyta</taxon>
        <taxon>Embryophyta</taxon>
        <taxon>Tracheophyta</taxon>
        <taxon>Spermatophyta</taxon>
        <taxon>Magnoliopsida</taxon>
        <taxon>eudicotyledons</taxon>
        <taxon>Gunneridae</taxon>
        <taxon>Pentapetalae</taxon>
        <taxon>asterids</taxon>
        <taxon>campanulids</taxon>
        <taxon>Asterales</taxon>
        <taxon>Asteraceae</taxon>
        <taxon>Asteroideae</taxon>
        <taxon>Anthemideae</taxon>
        <taxon>Anthemidinae</taxon>
        <taxon>Tanacetum</taxon>
    </lineage>
</organism>
<dbReference type="GO" id="GO:0003676">
    <property type="term" value="F:nucleic acid binding"/>
    <property type="evidence" value="ECO:0007669"/>
    <property type="project" value="InterPro"/>
</dbReference>
<keyword evidence="3" id="KW-0540">Nuclease</keyword>
<dbReference type="PANTHER" id="PTHR48475:SF2">
    <property type="entry name" value="RIBONUCLEASE H"/>
    <property type="match status" value="1"/>
</dbReference>
<evidence type="ECO:0000256" key="7">
    <source>
        <dbReference type="SAM" id="MobiDB-lite"/>
    </source>
</evidence>
<keyword evidence="6 9" id="KW-0695">RNA-directed DNA polymerase</keyword>
<dbReference type="Gene3D" id="3.30.420.10">
    <property type="entry name" value="Ribonuclease H-like superfamily/Ribonuclease H"/>
    <property type="match status" value="1"/>
</dbReference>
<evidence type="ECO:0000256" key="3">
    <source>
        <dbReference type="ARBA" id="ARBA00022722"/>
    </source>
</evidence>
<dbReference type="Pfam" id="PF17917">
    <property type="entry name" value="RT_RNaseH"/>
    <property type="match status" value="1"/>
</dbReference>
<dbReference type="InterPro" id="IPR041373">
    <property type="entry name" value="RT_RNaseH"/>
</dbReference>
<dbReference type="AlphaFoldDB" id="A0A699ILP4"/>
<dbReference type="InterPro" id="IPR002156">
    <property type="entry name" value="RNaseH_domain"/>
</dbReference>
<dbReference type="InterPro" id="IPR043502">
    <property type="entry name" value="DNA/RNA_pol_sf"/>
</dbReference>
<evidence type="ECO:0000256" key="5">
    <source>
        <dbReference type="ARBA" id="ARBA00022801"/>
    </source>
</evidence>
<reference evidence="9" key="1">
    <citation type="journal article" date="2019" name="Sci. Rep.">
        <title>Draft genome of Tanacetum cinerariifolium, the natural source of mosquito coil.</title>
        <authorList>
            <person name="Yamashiro T."/>
            <person name="Shiraishi A."/>
            <person name="Satake H."/>
            <person name="Nakayama K."/>
        </authorList>
    </citation>
    <scope>NUCLEOTIDE SEQUENCE</scope>
</reference>